<feature type="region of interest" description="Disordered" evidence="1">
    <location>
        <begin position="34"/>
        <end position="55"/>
    </location>
</feature>
<evidence type="ECO:0000313" key="4">
    <source>
        <dbReference type="Proteomes" id="UP001597169"/>
    </source>
</evidence>
<comment type="caution">
    <text evidence="3">The sequence shown here is derived from an EMBL/GenBank/DDBJ whole genome shotgun (WGS) entry which is preliminary data.</text>
</comment>
<feature type="transmembrane region" description="Helical" evidence="2">
    <location>
        <begin position="6"/>
        <end position="24"/>
    </location>
</feature>
<keyword evidence="2" id="KW-1133">Transmembrane helix</keyword>
<feature type="compositionally biased region" description="Polar residues" evidence="1">
    <location>
        <begin position="37"/>
        <end position="55"/>
    </location>
</feature>
<protein>
    <submittedName>
        <fullName evidence="3">Uncharacterized protein</fullName>
    </submittedName>
</protein>
<gene>
    <name evidence="3" type="ORF">ACFQ3J_04820</name>
</gene>
<dbReference type="Proteomes" id="UP001597169">
    <property type="component" value="Unassembled WGS sequence"/>
</dbReference>
<evidence type="ECO:0000256" key="1">
    <source>
        <dbReference type="SAM" id="MobiDB-lite"/>
    </source>
</evidence>
<keyword evidence="2" id="KW-0812">Transmembrane</keyword>
<reference evidence="4" key="1">
    <citation type="journal article" date="2019" name="Int. J. Syst. Evol. Microbiol.">
        <title>The Global Catalogue of Microorganisms (GCM) 10K type strain sequencing project: providing services to taxonomists for standard genome sequencing and annotation.</title>
        <authorList>
            <consortium name="The Broad Institute Genomics Platform"/>
            <consortium name="The Broad Institute Genome Sequencing Center for Infectious Disease"/>
            <person name="Wu L."/>
            <person name="Ma J."/>
        </authorList>
    </citation>
    <scope>NUCLEOTIDE SEQUENCE [LARGE SCALE GENOMIC DNA]</scope>
    <source>
        <strain evidence="4">CCUG 53519</strain>
    </source>
</reference>
<evidence type="ECO:0000256" key="2">
    <source>
        <dbReference type="SAM" id="Phobius"/>
    </source>
</evidence>
<name>A0ABW3PUI6_9BACL</name>
<dbReference type="RefSeq" id="WP_251581441.1">
    <property type="nucleotide sequence ID" value="NZ_JBHTKX010000001.1"/>
</dbReference>
<proteinExistence type="predicted"/>
<sequence>MMSLIWILAGLISGILLWLELRLLPRNRGLHQELSDQEQSLGHSTKAANPMTRSV</sequence>
<organism evidence="3 4">
    <name type="scientific">Paenibacillus provencensis</name>
    <dbReference type="NCBI Taxonomy" id="441151"/>
    <lineage>
        <taxon>Bacteria</taxon>
        <taxon>Bacillati</taxon>
        <taxon>Bacillota</taxon>
        <taxon>Bacilli</taxon>
        <taxon>Bacillales</taxon>
        <taxon>Paenibacillaceae</taxon>
        <taxon>Paenibacillus</taxon>
    </lineage>
</organism>
<keyword evidence="2" id="KW-0472">Membrane</keyword>
<accession>A0ABW3PUI6</accession>
<dbReference type="EMBL" id="JBHTKX010000001">
    <property type="protein sequence ID" value="MFD1127501.1"/>
    <property type="molecule type" value="Genomic_DNA"/>
</dbReference>
<keyword evidence="4" id="KW-1185">Reference proteome</keyword>
<evidence type="ECO:0000313" key="3">
    <source>
        <dbReference type="EMBL" id="MFD1127501.1"/>
    </source>
</evidence>